<dbReference type="SUPFAM" id="SSF101936">
    <property type="entry name" value="DNA-binding pseudobarrel domain"/>
    <property type="match status" value="1"/>
</dbReference>
<dbReference type="Proteomes" id="UP001396334">
    <property type="component" value="Unassembled WGS sequence"/>
</dbReference>
<keyword evidence="10 17" id="KW-0472">Membrane</keyword>
<evidence type="ECO:0000256" key="14">
    <source>
        <dbReference type="ARBA" id="ARBA00023294"/>
    </source>
</evidence>
<keyword evidence="13" id="KW-0568">Pathogenesis-related protein</keyword>
<keyword evidence="5 17" id="KW-0812">Transmembrane</keyword>
<evidence type="ECO:0000313" key="20">
    <source>
        <dbReference type="Proteomes" id="UP001396334"/>
    </source>
</evidence>
<sequence>MGCLIDLNTTEEDETPSSDSLSPSSVLSASGFSSSVCLELWHACAGPLVSLPKRGSVVVYFPQGHLEQVPEFSGFASAYDLPPHVFCRVVDVKLHGEGATDEVYAQVSLVPENEQSVQKLHEGETEADGDKEDAEAEIKSTTPHMFCKTLTASDTSTHGGFSVPRRAAEDCFPPLASLLHFFRFYIFMDYNQQRPSQELVAKDLHGMEWRFRHIYRGQPRRHLLTTGWSAFVNKKKLSAGDAVLFLRGEDGELRLGIRRAAQIKNGTSFPSLCSKQLNHSTFADVVHAVSMKSVFSIYYNPRASSSKFIVPVRKFWKSFHHSFSAGMRFKMWFGTEDAAERRYTGLVTGISDLDPVRWPGSKWRCLLVRWDDVDTNKHGRVSPWEIEPSSNSMLSQGSKRNRVGLPSGEPEFMVPDGIGASDFTEPLRFQRVLQGQEILGFNPFYNGAASHNMHRSEIRRCFPSSNGSSIAAIGNVGRDPLVNPNISYKNVGFGESFQFHKVLQGQEIFLSSPYRKGSIVEETRGKDSPGVPNVGQLSGTRSGWSSSMQGFNTHSSIQPSAAFAQVSSPSSVLMFQQASNPVPNFGPMHNLYGLEKDPGVSSLRTPEKYGEEFLLSSTREHDSRGRDHVTMDSFCHSNDSIGDSQPLAAQPAFRTKQDLASSCRLFGFSLTEGSLDATKEDNMVQATLSLGHGTFLPCIGEKFDPKPPLVTNTVGSTCTKRLGKCDGGIINMVVSGRLTTEVLISIKSVTSIRVSGVMQLRTLSQKLRYIMTKAAAGADDIKHKDAYAQVFQRAPEEQNEQDMAGEEETATTSSETTIATTPTWAVATVVFILILLSLFIEHLIDLLSKYFNKKGRKPLIQALDKVKSELMLLGFVSLLLTVSEKSIANICIPKNVGETFRPCSDPSNEGEEEAKCLEQGKVSLLSRQGVRELQYLLFVLAFFHSLSCVLTFGLGMAKTRSWKSWEAETRTFEYRFSNDPRRFQLIHQTSFARRHLRSWSEHRFLLWPKCFFRQFYASVPKVDYLTLRHGFITAHFSEGSNFDFQKYLKRALEKDFGVVVGISLWIWIFSMLFIFFNAHGFYNYLWLPFFPLLMLLVVGTKLQGIITRMCLDSQDRSHVVRGAFLVRPSDDFFWFGRPKLLLHIMHFILFQMGTSMKKTVFPETVLEGLDRWRANARRNVTRKNNYVQARPSLDASLDTSLDGSRSIGTSLSFSHHPSYSVTSTEQTLESEYPAADMMTKDEERENRTSSESEIELQMRGSFKGFD</sequence>
<dbReference type="CDD" id="cd10017">
    <property type="entry name" value="B3_DNA"/>
    <property type="match status" value="1"/>
</dbReference>
<keyword evidence="6" id="KW-0611">Plant defense</keyword>
<keyword evidence="20" id="KW-1185">Reference proteome</keyword>
<gene>
    <name evidence="19" type="ORF">V6N11_032607</name>
</gene>
<dbReference type="PANTHER" id="PTHR31384:SF5">
    <property type="entry name" value="AUXIN RESPONSE FACTOR 3"/>
    <property type="match status" value="1"/>
</dbReference>
<feature type="compositionally biased region" description="Acidic residues" evidence="16">
    <location>
        <begin position="797"/>
        <end position="809"/>
    </location>
</feature>
<evidence type="ECO:0000256" key="13">
    <source>
        <dbReference type="ARBA" id="ARBA00023265"/>
    </source>
</evidence>
<comment type="caution">
    <text evidence="19">The sequence shown here is derived from an EMBL/GenBank/DDBJ whole genome shotgun (WGS) entry which is preliminary data.</text>
</comment>
<keyword evidence="12 15" id="KW-0539">Nucleus</keyword>
<feature type="domain" description="TF-B3" evidence="18">
    <location>
        <begin position="146"/>
        <end position="261"/>
    </location>
</feature>
<evidence type="ECO:0000256" key="4">
    <source>
        <dbReference type="ARBA" id="ARBA00007853"/>
    </source>
</evidence>
<evidence type="ECO:0000256" key="8">
    <source>
        <dbReference type="ARBA" id="ARBA00023015"/>
    </source>
</evidence>
<comment type="function">
    <text evidence="15">Auxin response factors (ARFs) are transcriptional factors that bind specifically to the DNA sequence 5'-TGTCTC-3' found in the auxin-responsive promoter elements (AuxREs).</text>
</comment>
<dbReference type="Pfam" id="PF02362">
    <property type="entry name" value="B3"/>
    <property type="match status" value="1"/>
</dbReference>
<feature type="region of interest" description="Disordered" evidence="16">
    <location>
        <begin position="1222"/>
        <end position="1266"/>
    </location>
</feature>
<evidence type="ECO:0000256" key="6">
    <source>
        <dbReference type="ARBA" id="ARBA00022821"/>
    </source>
</evidence>
<reference evidence="19 20" key="1">
    <citation type="journal article" date="2024" name="G3 (Bethesda)">
        <title>Genome assembly of Hibiscus sabdariffa L. provides insights into metabolisms of medicinal natural products.</title>
        <authorList>
            <person name="Kim T."/>
        </authorList>
    </citation>
    <scope>NUCLEOTIDE SEQUENCE [LARGE SCALE GENOMIC DNA]</scope>
    <source>
        <strain evidence="19">TK-2024</strain>
        <tissue evidence="19">Old leaves</tissue>
    </source>
</reference>
<evidence type="ECO:0000256" key="17">
    <source>
        <dbReference type="SAM" id="Phobius"/>
    </source>
</evidence>
<keyword evidence="8 15" id="KW-0805">Transcription regulation</keyword>
<keyword evidence="7 17" id="KW-1133">Transmembrane helix</keyword>
<dbReference type="InterPro" id="IPR003340">
    <property type="entry name" value="B3_DNA-bd"/>
</dbReference>
<evidence type="ECO:0000256" key="10">
    <source>
        <dbReference type="ARBA" id="ARBA00023136"/>
    </source>
</evidence>
<evidence type="ECO:0000259" key="18">
    <source>
        <dbReference type="PROSITE" id="PS50863"/>
    </source>
</evidence>
<protein>
    <recommendedName>
        <fullName evidence="15">Auxin response factor</fullName>
    </recommendedName>
</protein>
<evidence type="ECO:0000256" key="16">
    <source>
        <dbReference type="SAM" id="MobiDB-lite"/>
    </source>
</evidence>
<evidence type="ECO:0000256" key="12">
    <source>
        <dbReference type="ARBA" id="ARBA00023242"/>
    </source>
</evidence>
<keyword evidence="9 15" id="KW-0238">DNA-binding</keyword>
<comment type="subcellular location">
    <subcellularLocation>
        <location evidence="2">Membrane</location>
        <topology evidence="2">Multi-pass membrane protein</topology>
    </subcellularLocation>
    <subcellularLocation>
        <location evidence="1 15">Nucleus</location>
    </subcellularLocation>
</comment>
<evidence type="ECO:0000256" key="3">
    <source>
        <dbReference type="ARBA" id="ARBA00006574"/>
    </source>
</evidence>
<name>A0ABR2T1P6_9ROSI</name>
<feature type="transmembrane region" description="Helical" evidence="17">
    <location>
        <begin position="1056"/>
        <end position="1075"/>
    </location>
</feature>
<evidence type="ECO:0000256" key="15">
    <source>
        <dbReference type="RuleBase" id="RU004561"/>
    </source>
</evidence>
<feature type="region of interest" description="Disordered" evidence="16">
    <location>
        <begin position="794"/>
        <end position="816"/>
    </location>
</feature>
<feature type="transmembrane region" description="Helical" evidence="17">
    <location>
        <begin position="824"/>
        <end position="847"/>
    </location>
</feature>
<keyword evidence="14 15" id="KW-0927">Auxin signaling pathway</keyword>
<organism evidence="19 20">
    <name type="scientific">Hibiscus sabdariffa</name>
    <name type="common">roselle</name>
    <dbReference type="NCBI Taxonomy" id="183260"/>
    <lineage>
        <taxon>Eukaryota</taxon>
        <taxon>Viridiplantae</taxon>
        <taxon>Streptophyta</taxon>
        <taxon>Embryophyta</taxon>
        <taxon>Tracheophyta</taxon>
        <taxon>Spermatophyta</taxon>
        <taxon>Magnoliopsida</taxon>
        <taxon>eudicotyledons</taxon>
        <taxon>Gunneridae</taxon>
        <taxon>Pentapetalae</taxon>
        <taxon>rosids</taxon>
        <taxon>malvids</taxon>
        <taxon>Malvales</taxon>
        <taxon>Malvaceae</taxon>
        <taxon>Malvoideae</taxon>
        <taxon>Hibiscus</taxon>
    </lineage>
</organism>
<feature type="region of interest" description="Disordered" evidence="16">
    <location>
        <begin position="1"/>
        <end position="24"/>
    </location>
</feature>
<comment type="similarity">
    <text evidence="4 15">Belongs to the ARF family.</text>
</comment>
<evidence type="ECO:0000256" key="11">
    <source>
        <dbReference type="ARBA" id="ARBA00023163"/>
    </source>
</evidence>
<evidence type="ECO:0000256" key="2">
    <source>
        <dbReference type="ARBA" id="ARBA00004141"/>
    </source>
</evidence>
<dbReference type="InterPro" id="IPR015300">
    <property type="entry name" value="DNA-bd_pseudobarrel_sf"/>
</dbReference>
<dbReference type="Gene3D" id="2.40.330.10">
    <property type="entry name" value="DNA-binding pseudobarrel domain"/>
    <property type="match status" value="1"/>
</dbReference>
<dbReference type="SMART" id="SM01019">
    <property type="entry name" value="B3"/>
    <property type="match status" value="1"/>
</dbReference>
<evidence type="ECO:0000256" key="9">
    <source>
        <dbReference type="ARBA" id="ARBA00023125"/>
    </source>
</evidence>
<dbReference type="PROSITE" id="PS50863">
    <property type="entry name" value="B3"/>
    <property type="match status" value="1"/>
</dbReference>
<dbReference type="PANTHER" id="PTHR31384">
    <property type="entry name" value="AUXIN RESPONSE FACTOR 4-RELATED"/>
    <property type="match status" value="1"/>
</dbReference>
<dbReference type="Pfam" id="PF06507">
    <property type="entry name" value="ARF_AD"/>
    <property type="match status" value="1"/>
</dbReference>
<accession>A0ABR2T1P6</accession>
<dbReference type="Gene3D" id="2.30.30.1040">
    <property type="match status" value="1"/>
</dbReference>
<evidence type="ECO:0000313" key="19">
    <source>
        <dbReference type="EMBL" id="KAK9031220.1"/>
    </source>
</evidence>
<dbReference type="InterPro" id="IPR044835">
    <property type="entry name" value="ARF_plant"/>
</dbReference>
<dbReference type="EMBL" id="JBBPBN010000010">
    <property type="protein sequence ID" value="KAK9031220.1"/>
    <property type="molecule type" value="Genomic_DNA"/>
</dbReference>
<feature type="transmembrane region" description="Helical" evidence="17">
    <location>
        <begin position="933"/>
        <end position="954"/>
    </location>
</feature>
<dbReference type="InterPro" id="IPR004326">
    <property type="entry name" value="Mlo"/>
</dbReference>
<feature type="transmembrane region" description="Helical" evidence="17">
    <location>
        <begin position="1081"/>
        <end position="1099"/>
    </location>
</feature>
<proteinExistence type="inferred from homology"/>
<dbReference type="Pfam" id="PF03094">
    <property type="entry name" value="Mlo"/>
    <property type="match status" value="1"/>
</dbReference>
<comment type="subunit">
    <text evidence="15">Homodimers and heterodimers.</text>
</comment>
<evidence type="ECO:0000256" key="1">
    <source>
        <dbReference type="ARBA" id="ARBA00004123"/>
    </source>
</evidence>
<evidence type="ECO:0000256" key="7">
    <source>
        <dbReference type="ARBA" id="ARBA00022989"/>
    </source>
</evidence>
<feature type="compositionally biased region" description="Basic and acidic residues" evidence="16">
    <location>
        <begin position="1238"/>
        <end position="1250"/>
    </location>
</feature>
<dbReference type="InterPro" id="IPR010525">
    <property type="entry name" value="ARF_dom"/>
</dbReference>
<evidence type="ECO:0000256" key="5">
    <source>
        <dbReference type="ARBA" id="ARBA00022692"/>
    </source>
</evidence>
<keyword evidence="11 15" id="KW-0804">Transcription</keyword>
<comment type="similarity">
    <text evidence="3">Belongs to the MLO family.</text>
</comment>